<dbReference type="AlphaFoldDB" id="A0A2K8NW16"/>
<proteinExistence type="predicted"/>
<dbReference type="InterPro" id="IPR029063">
    <property type="entry name" value="SAM-dependent_MTases_sf"/>
</dbReference>
<dbReference type="EMBL" id="CP024964">
    <property type="protein sequence ID" value="ATZ17957.1"/>
    <property type="molecule type" value="Genomic_DNA"/>
</dbReference>
<sequence>MLIFTIGAITWFKDINELFKIVSKCLKRDGILILHDYYPLTNMLPFPGEAKYNENLTIIFESRYFSDEPWIENNGM</sequence>
<reference evidence="1 2" key="1">
    <citation type="submission" date="2017-11" db="EMBL/GenBank/DDBJ databases">
        <title>Genome sequence of Entomoplasma melaleucae M1 (ATCC 49191).</title>
        <authorList>
            <person name="Lo W.-S."/>
            <person name="Gasparich G.E."/>
            <person name="Kuo C.-H."/>
        </authorList>
    </citation>
    <scope>NUCLEOTIDE SEQUENCE [LARGE SCALE GENOMIC DNA]</scope>
    <source>
        <strain evidence="1 2">M1</strain>
    </source>
</reference>
<evidence type="ECO:0000313" key="1">
    <source>
        <dbReference type="EMBL" id="ATZ17957.1"/>
    </source>
</evidence>
<dbReference type="RefSeq" id="WP_028124217.1">
    <property type="nucleotide sequence ID" value="NZ_CP024964.1"/>
</dbReference>
<keyword evidence="1" id="KW-0808">Transferase</keyword>
<dbReference type="SUPFAM" id="SSF53335">
    <property type="entry name" value="S-adenosyl-L-methionine-dependent methyltransferases"/>
    <property type="match status" value="1"/>
</dbReference>
<keyword evidence="1" id="KW-0489">Methyltransferase</keyword>
<protein>
    <submittedName>
        <fullName evidence="1">Methyltransferase</fullName>
    </submittedName>
</protein>
<organism evidence="1 2">
    <name type="scientific">Mesoplasma melaleucae</name>
    <dbReference type="NCBI Taxonomy" id="81459"/>
    <lineage>
        <taxon>Bacteria</taxon>
        <taxon>Bacillati</taxon>
        <taxon>Mycoplasmatota</taxon>
        <taxon>Mollicutes</taxon>
        <taxon>Entomoplasmatales</taxon>
        <taxon>Entomoplasmataceae</taxon>
        <taxon>Mesoplasma</taxon>
    </lineage>
</organism>
<evidence type="ECO:0000313" key="2">
    <source>
        <dbReference type="Proteomes" id="UP000231896"/>
    </source>
</evidence>
<keyword evidence="2" id="KW-1185">Reference proteome</keyword>
<accession>A0A2K8NW16</accession>
<gene>
    <name evidence="1" type="ORF">EMELA_v1c03960</name>
</gene>
<dbReference type="Proteomes" id="UP000231896">
    <property type="component" value="Chromosome"/>
</dbReference>
<dbReference type="GO" id="GO:0008168">
    <property type="term" value="F:methyltransferase activity"/>
    <property type="evidence" value="ECO:0007669"/>
    <property type="project" value="UniProtKB-KW"/>
</dbReference>
<dbReference type="KEGG" id="eml:EMELA_v1c03960"/>
<dbReference type="Gene3D" id="3.40.50.150">
    <property type="entry name" value="Vaccinia Virus protein VP39"/>
    <property type="match status" value="1"/>
</dbReference>
<dbReference type="GO" id="GO:0032259">
    <property type="term" value="P:methylation"/>
    <property type="evidence" value="ECO:0007669"/>
    <property type="project" value="UniProtKB-KW"/>
</dbReference>
<name>A0A2K8NW16_9MOLU</name>